<dbReference type="Gene3D" id="2.40.128.270">
    <property type="match status" value="1"/>
</dbReference>
<name>A0A238W165_9FLAO</name>
<organism evidence="2 3">
    <name type="scientific">Dokdonia pacifica</name>
    <dbReference type="NCBI Taxonomy" id="1627892"/>
    <lineage>
        <taxon>Bacteria</taxon>
        <taxon>Pseudomonadati</taxon>
        <taxon>Bacteroidota</taxon>
        <taxon>Flavobacteriia</taxon>
        <taxon>Flavobacteriales</taxon>
        <taxon>Flavobacteriaceae</taxon>
        <taxon>Dokdonia</taxon>
    </lineage>
</organism>
<accession>A0A238W165</accession>
<gene>
    <name evidence="2" type="ORF">SAMN06265376_101582</name>
</gene>
<evidence type="ECO:0000259" key="1">
    <source>
        <dbReference type="Pfam" id="PF03724"/>
    </source>
</evidence>
<dbReference type="EMBL" id="FZNY01000001">
    <property type="protein sequence ID" value="SNR40137.1"/>
    <property type="molecule type" value="Genomic_DNA"/>
</dbReference>
<dbReference type="InterPro" id="IPR053147">
    <property type="entry name" value="Hsp_HslJ-like"/>
</dbReference>
<reference evidence="2 3" key="1">
    <citation type="submission" date="2017-06" db="EMBL/GenBank/DDBJ databases">
        <authorList>
            <person name="Kim H.J."/>
            <person name="Triplett B.A."/>
        </authorList>
    </citation>
    <scope>NUCLEOTIDE SEQUENCE [LARGE SCALE GENOMIC DNA]</scope>
    <source>
        <strain evidence="2 3">DSM 25597</strain>
    </source>
</reference>
<evidence type="ECO:0000313" key="3">
    <source>
        <dbReference type="Proteomes" id="UP000198379"/>
    </source>
</evidence>
<proteinExistence type="predicted"/>
<dbReference type="InterPro" id="IPR005184">
    <property type="entry name" value="DUF306_Meta_HslJ"/>
</dbReference>
<dbReference type="InterPro" id="IPR038670">
    <property type="entry name" value="HslJ-like_sf"/>
</dbReference>
<feature type="domain" description="DUF306" evidence="1">
    <location>
        <begin position="39"/>
        <end position="137"/>
    </location>
</feature>
<keyword evidence="3" id="KW-1185">Reference proteome</keyword>
<sequence>MFTMILRLHIFWITLLGMTYSCTITQKVSVQDESSIFAGTFIVNTLYDQEIEGDDLNLKINDRTSKISGLSGCNTYSVGFTKNKNSVTFSQPITTRIMCNEVAMNKERQFLNIFTTTKEFSIKKDTLILYDNGKEILKATRFIF</sequence>
<protein>
    <submittedName>
        <fullName evidence="2">META domain-containing protein</fullName>
    </submittedName>
</protein>
<evidence type="ECO:0000313" key="2">
    <source>
        <dbReference type="EMBL" id="SNR40137.1"/>
    </source>
</evidence>
<dbReference type="PROSITE" id="PS51257">
    <property type="entry name" value="PROKAR_LIPOPROTEIN"/>
    <property type="match status" value="1"/>
</dbReference>
<dbReference type="OrthoDB" id="1432946at2"/>
<dbReference type="PANTHER" id="PTHR35535">
    <property type="entry name" value="HEAT SHOCK PROTEIN HSLJ"/>
    <property type="match status" value="1"/>
</dbReference>
<dbReference type="Proteomes" id="UP000198379">
    <property type="component" value="Unassembled WGS sequence"/>
</dbReference>
<dbReference type="PANTHER" id="PTHR35535:SF1">
    <property type="entry name" value="HEAT SHOCK PROTEIN HSLJ"/>
    <property type="match status" value="1"/>
</dbReference>
<dbReference type="AlphaFoldDB" id="A0A238W165"/>
<dbReference type="Pfam" id="PF03724">
    <property type="entry name" value="META"/>
    <property type="match status" value="1"/>
</dbReference>